<dbReference type="HOGENOM" id="CLU_099315_0_0_2"/>
<organism evidence="3 4">
    <name type="scientific">Geoglobus ahangari</name>
    <dbReference type="NCBI Taxonomy" id="113653"/>
    <lineage>
        <taxon>Archaea</taxon>
        <taxon>Methanobacteriati</taxon>
        <taxon>Methanobacteriota</taxon>
        <taxon>Archaeoglobi</taxon>
        <taxon>Archaeoglobales</taxon>
        <taxon>Archaeoglobaceae</taxon>
        <taxon>Geoglobus</taxon>
    </lineage>
</organism>
<dbReference type="KEGG" id="gah:GAH_01795"/>
<keyword evidence="1" id="KW-0479">Metal-binding</keyword>
<evidence type="ECO:0000313" key="4">
    <source>
        <dbReference type="Proteomes" id="UP000034723"/>
    </source>
</evidence>
<name>A0A0F7DBE0_9EURY</name>
<proteinExistence type="predicted"/>
<dbReference type="GO" id="GO:0046872">
    <property type="term" value="F:metal ion binding"/>
    <property type="evidence" value="ECO:0007669"/>
    <property type="project" value="UniProtKB-KW"/>
</dbReference>
<dbReference type="InterPro" id="IPR036081">
    <property type="entry name" value="Translin_sf"/>
</dbReference>
<dbReference type="Proteomes" id="UP000034723">
    <property type="component" value="Chromosome"/>
</dbReference>
<keyword evidence="1" id="KW-0460">Magnesium</keyword>
<gene>
    <name evidence="3" type="ORF">GAH_01795</name>
</gene>
<dbReference type="EMBL" id="CP011267">
    <property type="protein sequence ID" value="AKG90926.1"/>
    <property type="molecule type" value="Genomic_DNA"/>
</dbReference>
<dbReference type="Gene3D" id="1.20.58.2140">
    <property type="match status" value="1"/>
</dbReference>
<dbReference type="InterPro" id="IPR002848">
    <property type="entry name" value="Translin_fam"/>
</dbReference>
<accession>A0A0F7DBE0</accession>
<dbReference type="RefSeq" id="WP_048096222.1">
    <property type="nucleotide sequence ID" value="NZ_CP011267.1"/>
</dbReference>
<dbReference type="GO" id="GO:0043565">
    <property type="term" value="F:sequence-specific DNA binding"/>
    <property type="evidence" value="ECO:0007669"/>
    <property type="project" value="InterPro"/>
</dbReference>
<dbReference type="CDD" id="cd14820">
    <property type="entry name" value="TRAX"/>
    <property type="match status" value="1"/>
</dbReference>
<evidence type="ECO:0000256" key="2">
    <source>
        <dbReference type="SAM" id="Coils"/>
    </source>
</evidence>
<feature type="binding site" evidence="1">
    <location>
        <position position="86"/>
    </location>
    <ligand>
        <name>Mg(2+)</name>
        <dbReference type="ChEBI" id="CHEBI:18420"/>
    </ligand>
</feature>
<keyword evidence="4" id="KW-1185">Reference proteome</keyword>
<dbReference type="FunCoup" id="A0A0F7DBE0">
    <property type="interactions" value="106"/>
</dbReference>
<evidence type="ECO:0000256" key="1">
    <source>
        <dbReference type="PIRSR" id="PIRSR602848-1"/>
    </source>
</evidence>
<dbReference type="GeneID" id="24804362"/>
<dbReference type="PANTHER" id="PTHR10741">
    <property type="entry name" value="TRANSLIN AND TRANSLIN ASSOCIATED PROTEIN X"/>
    <property type="match status" value="1"/>
</dbReference>
<dbReference type="InParanoid" id="A0A0F7DBE0"/>
<dbReference type="OrthoDB" id="26985at2157"/>
<feature type="coiled-coil region" evidence="2">
    <location>
        <begin position="6"/>
        <end position="33"/>
    </location>
</feature>
<protein>
    <submittedName>
        <fullName evidence="3">Putative RNA-binding protein of the translin family</fullName>
    </submittedName>
</protein>
<keyword evidence="2" id="KW-0175">Coiled coil</keyword>
<dbReference type="STRING" id="113653.GAH_01795"/>
<dbReference type="SUPFAM" id="SSF74784">
    <property type="entry name" value="Translin"/>
    <property type="match status" value="1"/>
</dbReference>
<dbReference type="AlphaFoldDB" id="A0A0F7DBE0"/>
<reference evidence="3 4" key="1">
    <citation type="submission" date="2015-04" db="EMBL/GenBank/DDBJ databases">
        <title>The complete genome sequence of the hyperthermophilic, obligate iron-reducing archaeon Geoglobus ahangari strain 234T.</title>
        <authorList>
            <person name="Manzella M.P."/>
            <person name="Holmes D.E."/>
            <person name="Rocheleau J.M."/>
            <person name="Chung A."/>
            <person name="Reguera G."/>
            <person name="Kashefi K."/>
        </authorList>
    </citation>
    <scope>NUCLEOTIDE SEQUENCE [LARGE SCALE GENOMIC DNA]</scope>
    <source>
        <strain evidence="3 4">234</strain>
    </source>
</reference>
<sequence length="194" mass="22911">MRGDYLQRLRAELEEKERVREELILKSRELRLNSSKAIANIHAGRFEKSGEFLKKAEELLDDVLSYRDRYPELFYLAHDAVQEFVEAYAFRHIVERLELPEDLPVDIPQSVLPGLADCVGEMRRYALTLMVRGEEFDRVERIIQLMEEIYFTLIEFDFHDKLTSNLRPKLDMARNAIERTKSDYLTARVSRAVE</sequence>
<evidence type="ECO:0000313" key="3">
    <source>
        <dbReference type="EMBL" id="AKG90926.1"/>
    </source>
</evidence>